<dbReference type="RefSeq" id="WP_076167196.1">
    <property type="nucleotide sequence ID" value="NZ_MRTP01000001.1"/>
</dbReference>
<feature type="signal peptide" evidence="2">
    <location>
        <begin position="1"/>
        <end position="22"/>
    </location>
</feature>
<feature type="chain" id="PRO_5012300098" description="Lipoprotein" evidence="2">
    <location>
        <begin position="23"/>
        <end position="232"/>
    </location>
</feature>
<dbReference type="AlphaFoldDB" id="A0A1R1F242"/>
<evidence type="ECO:0000256" key="1">
    <source>
        <dbReference type="SAM" id="MobiDB-lite"/>
    </source>
</evidence>
<feature type="compositionally biased region" description="Polar residues" evidence="1">
    <location>
        <begin position="47"/>
        <end position="59"/>
    </location>
</feature>
<keyword evidence="2" id="KW-0732">Signal</keyword>
<reference evidence="3 4" key="1">
    <citation type="submission" date="2016-11" db="EMBL/GenBank/DDBJ databases">
        <title>Paenibacillus species isolates.</title>
        <authorList>
            <person name="Beno S.M."/>
        </authorList>
    </citation>
    <scope>NUCLEOTIDE SEQUENCE [LARGE SCALE GENOMIC DNA]</scope>
    <source>
        <strain evidence="3 4">FSL R5-0378</strain>
    </source>
</reference>
<comment type="caution">
    <text evidence="3">The sequence shown here is derived from an EMBL/GenBank/DDBJ whole genome shotgun (WGS) entry which is preliminary data.</text>
</comment>
<keyword evidence="4" id="KW-1185">Reference proteome</keyword>
<evidence type="ECO:0000256" key="2">
    <source>
        <dbReference type="SAM" id="SignalP"/>
    </source>
</evidence>
<dbReference type="PROSITE" id="PS51257">
    <property type="entry name" value="PROKAR_LIPOPROTEIN"/>
    <property type="match status" value="1"/>
</dbReference>
<feature type="region of interest" description="Disordered" evidence="1">
    <location>
        <begin position="26"/>
        <end position="67"/>
    </location>
</feature>
<accession>A0A1R1F242</accession>
<dbReference type="EMBL" id="MRTP01000001">
    <property type="protein sequence ID" value="OMF58082.1"/>
    <property type="molecule type" value="Genomic_DNA"/>
</dbReference>
<name>A0A1R1F242_9BACL</name>
<evidence type="ECO:0000313" key="3">
    <source>
        <dbReference type="EMBL" id="OMF58082.1"/>
    </source>
</evidence>
<dbReference type="Proteomes" id="UP000187172">
    <property type="component" value="Unassembled WGS sequence"/>
</dbReference>
<feature type="compositionally biased region" description="Low complexity" evidence="1">
    <location>
        <begin position="32"/>
        <end position="46"/>
    </location>
</feature>
<protein>
    <recommendedName>
        <fullName evidence="5">Lipoprotein</fullName>
    </recommendedName>
</protein>
<organism evidence="3 4">
    <name type="scientific">Paenibacillus rhizosphaerae</name>
    <dbReference type="NCBI Taxonomy" id="297318"/>
    <lineage>
        <taxon>Bacteria</taxon>
        <taxon>Bacillati</taxon>
        <taxon>Bacillota</taxon>
        <taxon>Bacilli</taxon>
        <taxon>Bacillales</taxon>
        <taxon>Paenibacillaceae</taxon>
        <taxon>Paenibacillus</taxon>
    </lineage>
</organism>
<proteinExistence type="predicted"/>
<gene>
    <name evidence="3" type="ORF">BK138_05830</name>
</gene>
<evidence type="ECO:0000313" key="4">
    <source>
        <dbReference type="Proteomes" id="UP000187172"/>
    </source>
</evidence>
<evidence type="ECO:0008006" key="5">
    <source>
        <dbReference type="Google" id="ProtNLM"/>
    </source>
</evidence>
<sequence length="232" mass="24794">MNHKFALFAVCAILCGSLSACADSSDSNHVATGSSPSSSSTSGQQPTADSAGQSGTDGSPQAAVIPKGGGKISAEKALYEIYSRTDIGDEEKVAQMMRQIAGINWTTYNRISGQKSLETVEYLYKQLDKIETGDYPNIVRADNGTDGASAESYAAILAELYTREPSKFIEALAGLETPSQIESVVSHLAYGLSYQDIAQVKAKLEQLKQTGSLSEGERKVADQLLDRLDHPY</sequence>